<dbReference type="Proteomes" id="UP000274046">
    <property type="component" value="Unassembled WGS sequence"/>
</dbReference>
<feature type="transmembrane region" description="Helical" evidence="1">
    <location>
        <begin position="73"/>
        <end position="94"/>
    </location>
</feature>
<reference evidence="2 3" key="1">
    <citation type="submission" date="2018-10" db="EMBL/GenBank/DDBJ databases">
        <title>Genome sequencing of Pedobacter jejuensis TNB23.</title>
        <authorList>
            <person name="Cho Y.-J."/>
            <person name="Cho A."/>
            <person name="Kim O.-S."/>
        </authorList>
    </citation>
    <scope>NUCLEOTIDE SEQUENCE [LARGE SCALE GENOMIC DNA]</scope>
    <source>
        <strain evidence="2 3">TNB23</strain>
    </source>
</reference>
<accession>A0A3N0BLZ9</accession>
<dbReference type="RefSeq" id="WP_123207671.1">
    <property type="nucleotide sequence ID" value="NZ_RBEE01000045.1"/>
</dbReference>
<protein>
    <submittedName>
        <fullName evidence="2">Phage holin family protein</fullName>
    </submittedName>
</protein>
<dbReference type="Pfam" id="PF07332">
    <property type="entry name" value="Phage_holin_3_6"/>
    <property type="match status" value="1"/>
</dbReference>
<feature type="transmembrane region" description="Helical" evidence="1">
    <location>
        <begin position="38"/>
        <end position="67"/>
    </location>
</feature>
<dbReference type="InterPro" id="IPR009937">
    <property type="entry name" value="Phage_holin_3_6"/>
</dbReference>
<proteinExistence type="predicted"/>
<organism evidence="2 3">
    <name type="scientific">Pedobacter jejuensis</name>
    <dbReference type="NCBI Taxonomy" id="1268550"/>
    <lineage>
        <taxon>Bacteria</taxon>
        <taxon>Pseudomonadati</taxon>
        <taxon>Bacteroidota</taxon>
        <taxon>Sphingobacteriia</taxon>
        <taxon>Sphingobacteriales</taxon>
        <taxon>Sphingobacteriaceae</taxon>
        <taxon>Pedobacter</taxon>
    </lineage>
</organism>
<keyword evidence="1" id="KW-1133">Transmembrane helix</keyword>
<dbReference type="AlphaFoldDB" id="A0A3N0BLZ9"/>
<comment type="caution">
    <text evidence="2">The sequence shown here is derived from an EMBL/GenBank/DDBJ whole genome shotgun (WGS) entry which is preliminary data.</text>
</comment>
<sequence>MQENKDKSIEDLVEDAKGFFEARLEYTRLHIVEKASKIFADLVTSTAVIVCFILAFLFGSVTLALFLSDVLGSYAGGFGCVSLIYILLAVIVYFTKDKYIEKAIINVAIRKYFDKLADKEEEDEKL</sequence>
<keyword evidence="1" id="KW-0472">Membrane</keyword>
<gene>
    <name evidence="2" type="ORF">D7004_20405</name>
</gene>
<evidence type="ECO:0000313" key="2">
    <source>
        <dbReference type="EMBL" id="RNL49771.1"/>
    </source>
</evidence>
<dbReference type="EMBL" id="RBEE01000045">
    <property type="protein sequence ID" value="RNL49771.1"/>
    <property type="molecule type" value="Genomic_DNA"/>
</dbReference>
<keyword evidence="3" id="KW-1185">Reference proteome</keyword>
<keyword evidence="1" id="KW-0812">Transmembrane</keyword>
<name>A0A3N0BLZ9_9SPHI</name>
<evidence type="ECO:0000256" key="1">
    <source>
        <dbReference type="SAM" id="Phobius"/>
    </source>
</evidence>
<dbReference type="OrthoDB" id="675470at2"/>
<evidence type="ECO:0000313" key="3">
    <source>
        <dbReference type="Proteomes" id="UP000274046"/>
    </source>
</evidence>